<accession>A0ABR6BDE6</accession>
<organism evidence="2 3">
    <name type="scientific">Kutzneria viridogrisea</name>
    <dbReference type="NCBI Taxonomy" id="47990"/>
    <lineage>
        <taxon>Bacteria</taxon>
        <taxon>Bacillati</taxon>
        <taxon>Actinomycetota</taxon>
        <taxon>Actinomycetes</taxon>
        <taxon>Pseudonocardiales</taxon>
        <taxon>Pseudonocardiaceae</taxon>
        <taxon>Kutzneria</taxon>
    </lineage>
</organism>
<feature type="transmembrane region" description="Helical" evidence="1">
    <location>
        <begin position="178"/>
        <end position="202"/>
    </location>
</feature>
<name>A0ABR6BDE6_9PSEU</name>
<dbReference type="Proteomes" id="UP000517916">
    <property type="component" value="Unassembled WGS sequence"/>
</dbReference>
<comment type="caution">
    <text evidence="2">The sequence shown here is derived from an EMBL/GenBank/DDBJ whole genome shotgun (WGS) entry which is preliminary data.</text>
</comment>
<evidence type="ECO:0000313" key="3">
    <source>
        <dbReference type="Proteomes" id="UP000517916"/>
    </source>
</evidence>
<sequence length="559" mass="58239">MSDMGTQAVSAGAVLVRILLLLAGATIAGIGLVRPAVAEVRRPALVLAWTAAAATVVADVVSIVVYEVNPVFAVVQLVLALAVPPLLRWRSAPAYAGFGLFVVLVSEISLDHMGIEFFADTAYTVAAVLWIGITVLGTGGWQPERLRPKPVALTLAAVLVLAGVVQIAASGVALDRRLYTTGFGLLLIVVAVLPLVVTALVLTRPRFFPLGVTVVVAAYVAWSALIAVPKPLDLPTPGVPLLVSQPTPLLLTPQRPGRNLVHVPAGSVTVRAGDEPPVTAVSRPGADGAWAEVTLPAGRSTLTVERDGVSSTVDVDTGTDPLQVNAVGADGPECAGAALGGLLGGSRAALASCPADELSTEDADSLRSMIGFLASKSVPAITLVGDESPRARAAAALVRANAEQVHIPVVTEEAPNNALLLVSGWTRAATELSLVATEQTERPTFTRGVYLAPWLLTGPLVKSVVSSAVPLRFDPREQRSLNYTLDLASAFEGQSASVAGFQRWLAARGQRLDEPVRIYACAQVDVMQMSEHMNGMDMNYPGQWVPSATVVPISGPLPD</sequence>
<keyword evidence="1" id="KW-0472">Membrane</keyword>
<feature type="transmembrane region" description="Helical" evidence="1">
    <location>
        <begin position="121"/>
        <end position="139"/>
    </location>
</feature>
<feature type="transmembrane region" description="Helical" evidence="1">
    <location>
        <begin position="151"/>
        <end position="172"/>
    </location>
</feature>
<keyword evidence="1" id="KW-0812">Transmembrane</keyword>
<proteinExistence type="predicted"/>
<keyword evidence="3" id="KW-1185">Reference proteome</keyword>
<dbReference type="EMBL" id="JACJID010000002">
    <property type="protein sequence ID" value="MBA8924896.1"/>
    <property type="molecule type" value="Genomic_DNA"/>
</dbReference>
<feature type="transmembrane region" description="Helical" evidence="1">
    <location>
        <begin position="207"/>
        <end position="228"/>
    </location>
</feature>
<evidence type="ECO:0000313" key="2">
    <source>
        <dbReference type="EMBL" id="MBA8924896.1"/>
    </source>
</evidence>
<feature type="transmembrane region" description="Helical" evidence="1">
    <location>
        <begin position="12"/>
        <end position="33"/>
    </location>
</feature>
<evidence type="ECO:0000256" key="1">
    <source>
        <dbReference type="SAM" id="Phobius"/>
    </source>
</evidence>
<keyword evidence="1" id="KW-1133">Transmembrane helix</keyword>
<dbReference type="RefSeq" id="WP_346139836.1">
    <property type="nucleotide sequence ID" value="NZ_BAAABQ010000010.1"/>
</dbReference>
<protein>
    <submittedName>
        <fullName evidence="2">Uncharacterized protein</fullName>
    </submittedName>
</protein>
<feature type="transmembrane region" description="Helical" evidence="1">
    <location>
        <begin position="71"/>
        <end position="87"/>
    </location>
</feature>
<reference evidence="2 3" key="1">
    <citation type="submission" date="2020-08" db="EMBL/GenBank/DDBJ databases">
        <title>Genomic Encyclopedia of Archaeal and Bacterial Type Strains, Phase II (KMG-II): from individual species to whole genera.</title>
        <authorList>
            <person name="Goeker M."/>
        </authorList>
    </citation>
    <scope>NUCLEOTIDE SEQUENCE [LARGE SCALE GENOMIC DNA]</scope>
    <source>
        <strain evidence="2 3">DSM 43850</strain>
    </source>
</reference>
<gene>
    <name evidence="2" type="ORF">BC739_002095</name>
</gene>
<feature type="transmembrane region" description="Helical" evidence="1">
    <location>
        <begin position="94"/>
        <end position="115"/>
    </location>
</feature>
<feature type="transmembrane region" description="Helical" evidence="1">
    <location>
        <begin position="45"/>
        <end position="65"/>
    </location>
</feature>